<evidence type="ECO:0000256" key="4">
    <source>
        <dbReference type="ARBA" id="ARBA00022824"/>
    </source>
</evidence>
<name>A0A9W7CGR9_9STRA</name>
<feature type="transmembrane region" description="Helical" evidence="7">
    <location>
        <begin position="23"/>
        <end position="47"/>
    </location>
</feature>
<feature type="transmembrane region" description="Helical" evidence="7">
    <location>
        <begin position="173"/>
        <end position="191"/>
    </location>
</feature>
<evidence type="ECO:0000256" key="7">
    <source>
        <dbReference type="RuleBase" id="RU363059"/>
    </source>
</evidence>
<evidence type="ECO:0000256" key="3">
    <source>
        <dbReference type="ARBA" id="ARBA00022692"/>
    </source>
</evidence>
<evidence type="ECO:0000256" key="6">
    <source>
        <dbReference type="ARBA" id="ARBA00023136"/>
    </source>
</evidence>
<evidence type="ECO:0000256" key="5">
    <source>
        <dbReference type="ARBA" id="ARBA00022989"/>
    </source>
</evidence>
<comment type="similarity">
    <text evidence="2 7">Belongs to the derlin family.</text>
</comment>
<reference evidence="9" key="1">
    <citation type="journal article" date="2023" name="Commun. Biol.">
        <title>Genome analysis of Parmales, the sister group of diatoms, reveals the evolutionary specialization of diatoms from phago-mixotrophs to photoautotrophs.</title>
        <authorList>
            <person name="Ban H."/>
            <person name="Sato S."/>
            <person name="Yoshikawa S."/>
            <person name="Yamada K."/>
            <person name="Nakamura Y."/>
            <person name="Ichinomiya M."/>
            <person name="Sato N."/>
            <person name="Blanc-Mathieu R."/>
            <person name="Endo H."/>
            <person name="Kuwata A."/>
            <person name="Ogata H."/>
        </authorList>
    </citation>
    <scope>NUCLEOTIDE SEQUENCE [LARGE SCALE GENOMIC DNA]</scope>
    <source>
        <strain evidence="9">NIES 3699</strain>
    </source>
</reference>
<evidence type="ECO:0000256" key="1">
    <source>
        <dbReference type="ARBA" id="ARBA00004477"/>
    </source>
</evidence>
<keyword evidence="9" id="KW-1185">Reference proteome</keyword>
<keyword evidence="6 7" id="KW-0472">Membrane</keyword>
<keyword evidence="3 7" id="KW-0812">Transmembrane</keyword>
<dbReference type="SUPFAM" id="SSF144091">
    <property type="entry name" value="Rhomboid-like"/>
    <property type="match status" value="1"/>
</dbReference>
<sequence length="219" mass="25588">MEAINGDGILSWYFEIPPLTRSYLTLSFLLTSLTTLDLISPFSLYFNSKLILQGQVWRLVSSFGYFGTFSLDFLFHCYFLVRYCRLLEESEFQRRRAAFVIFFLFGMGIMLCFAPFLKLNFLGSSLTFMMLYVWGRRNEHVQMQIFGVLNFTAPYLPLVMLLLSAFLGNSTTIDMLGIIAGHCFYFFEYVYPKVAEIRGWRIKKVLEPPEVLRWLCGDM</sequence>
<keyword evidence="4 7" id="KW-0256">Endoplasmic reticulum</keyword>
<evidence type="ECO:0000313" key="9">
    <source>
        <dbReference type="Proteomes" id="UP001165160"/>
    </source>
</evidence>
<evidence type="ECO:0000313" key="8">
    <source>
        <dbReference type="EMBL" id="GMI05811.1"/>
    </source>
</evidence>
<comment type="subcellular location">
    <subcellularLocation>
        <location evidence="1 7">Endoplasmic reticulum membrane</location>
        <topology evidence="1 7">Multi-pass membrane protein</topology>
    </subcellularLocation>
</comment>
<dbReference type="EMBL" id="BRXX01000338">
    <property type="protein sequence ID" value="GMI05811.1"/>
    <property type="molecule type" value="Genomic_DNA"/>
</dbReference>
<dbReference type="InterPro" id="IPR007599">
    <property type="entry name" value="DER1"/>
</dbReference>
<feature type="transmembrane region" description="Helical" evidence="7">
    <location>
        <begin position="146"/>
        <end position="167"/>
    </location>
</feature>
<accession>A0A9W7CGR9</accession>
<evidence type="ECO:0000256" key="2">
    <source>
        <dbReference type="ARBA" id="ARBA00008917"/>
    </source>
</evidence>
<feature type="transmembrane region" description="Helical" evidence="7">
    <location>
        <begin position="101"/>
        <end position="134"/>
    </location>
</feature>
<comment type="function">
    <text evidence="7">May be involved in the degradation of misfolded endoplasmic reticulum (ER) luminal proteins.</text>
</comment>
<gene>
    <name evidence="8" type="ORF">TrVE_jg10662</name>
</gene>
<organism evidence="8 9">
    <name type="scientific">Triparma verrucosa</name>
    <dbReference type="NCBI Taxonomy" id="1606542"/>
    <lineage>
        <taxon>Eukaryota</taxon>
        <taxon>Sar</taxon>
        <taxon>Stramenopiles</taxon>
        <taxon>Ochrophyta</taxon>
        <taxon>Bolidophyceae</taxon>
        <taxon>Parmales</taxon>
        <taxon>Triparmaceae</taxon>
        <taxon>Triparma</taxon>
    </lineage>
</organism>
<dbReference type="PANTHER" id="PTHR11009">
    <property type="entry name" value="DER1-LIKE PROTEIN, DERLIN"/>
    <property type="match status" value="1"/>
</dbReference>
<dbReference type="InterPro" id="IPR035952">
    <property type="entry name" value="Rhomboid-like_sf"/>
</dbReference>
<keyword evidence="5 7" id="KW-1133">Transmembrane helix</keyword>
<protein>
    <recommendedName>
        <fullName evidence="7">Derlin</fullName>
    </recommendedName>
</protein>
<feature type="transmembrane region" description="Helical" evidence="7">
    <location>
        <begin position="59"/>
        <end position="81"/>
    </location>
</feature>
<dbReference type="GO" id="GO:0006950">
    <property type="term" value="P:response to stress"/>
    <property type="evidence" value="ECO:0007669"/>
    <property type="project" value="UniProtKB-ARBA"/>
</dbReference>
<dbReference type="Proteomes" id="UP001165160">
    <property type="component" value="Unassembled WGS sequence"/>
</dbReference>
<proteinExistence type="inferred from homology"/>
<dbReference type="GO" id="GO:0005789">
    <property type="term" value="C:endoplasmic reticulum membrane"/>
    <property type="evidence" value="ECO:0007669"/>
    <property type="project" value="UniProtKB-SubCell"/>
</dbReference>
<dbReference type="Pfam" id="PF04511">
    <property type="entry name" value="DER1"/>
    <property type="match status" value="1"/>
</dbReference>
<dbReference type="AlphaFoldDB" id="A0A9W7CGR9"/>
<comment type="caution">
    <text evidence="8">The sequence shown here is derived from an EMBL/GenBank/DDBJ whole genome shotgun (WGS) entry which is preliminary data.</text>
</comment>